<reference evidence="1 2" key="1">
    <citation type="submission" date="2019-08" db="EMBL/GenBank/DDBJ databases">
        <title>Deep-cultivation of Planctomycetes and their phenomic and genomic characterization uncovers novel biology.</title>
        <authorList>
            <person name="Wiegand S."/>
            <person name="Jogler M."/>
            <person name="Boedeker C."/>
            <person name="Pinto D."/>
            <person name="Vollmers J."/>
            <person name="Rivas-Marin E."/>
            <person name="Kohn T."/>
            <person name="Peeters S.H."/>
            <person name="Heuer A."/>
            <person name="Rast P."/>
            <person name="Oberbeckmann S."/>
            <person name="Bunk B."/>
            <person name="Jeske O."/>
            <person name="Meyerdierks A."/>
            <person name="Storesund J.E."/>
            <person name="Kallscheuer N."/>
            <person name="Luecker S."/>
            <person name="Lage O.M."/>
            <person name="Pohl T."/>
            <person name="Merkel B.J."/>
            <person name="Hornburger P."/>
            <person name="Mueller R.-W."/>
            <person name="Bruemmer F."/>
            <person name="Labrenz M."/>
            <person name="Spormann A.M."/>
            <person name="Op Den Camp H."/>
            <person name="Overmann J."/>
            <person name="Amann R."/>
            <person name="Jetten M.S.M."/>
            <person name="Mascher T."/>
            <person name="Medema M.H."/>
            <person name="Devos D.P."/>
            <person name="Kaster A.-K."/>
            <person name="Ovreas L."/>
            <person name="Rohde M."/>
            <person name="Galperin M.Y."/>
            <person name="Jogler C."/>
        </authorList>
    </citation>
    <scope>NUCLEOTIDE SEQUENCE [LARGE SCALE GENOMIC DNA]</scope>
    <source>
        <strain evidence="1 2">LF1</strain>
    </source>
</reference>
<comment type="caution">
    <text evidence="1">The sequence shown here is derived from an EMBL/GenBank/DDBJ whole genome shotgun (WGS) entry which is preliminary data.</text>
</comment>
<dbReference type="Proteomes" id="UP000322699">
    <property type="component" value="Unassembled WGS sequence"/>
</dbReference>
<dbReference type="RefSeq" id="WP_200836738.1">
    <property type="nucleotide sequence ID" value="NZ_LWSK01000007.1"/>
</dbReference>
<name>A0A5B1CD36_9BACT</name>
<gene>
    <name evidence="1" type="ORF">LF1_06370</name>
</gene>
<dbReference type="EMBL" id="VRLW01000001">
    <property type="protein sequence ID" value="KAA1258122.1"/>
    <property type="molecule type" value="Genomic_DNA"/>
</dbReference>
<protein>
    <recommendedName>
        <fullName evidence="3">Thymidylate synthase</fullName>
    </recommendedName>
</protein>
<dbReference type="AlphaFoldDB" id="A0A5B1CD36"/>
<accession>A0A5B1CD36</accession>
<evidence type="ECO:0008006" key="3">
    <source>
        <dbReference type="Google" id="ProtNLM"/>
    </source>
</evidence>
<keyword evidence="2" id="KW-1185">Reference proteome</keyword>
<proteinExistence type="predicted"/>
<organism evidence="1 2">
    <name type="scientific">Rubripirellula obstinata</name>
    <dbReference type="NCBI Taxonomy" id="406547"/>
    <lineage>
        <taxon>Bacteria</taxon>
        <taxon>Pseudomonadati</taxon>
        <taxon>Planctomycetota</taxon>
        <taxon>Planctomycetia</taxon>
        <taxon>Pirellulales</taxon>
        <taxon>Pirellulaceae</taxon>
        <taxon>Rubripirellula</taxon>
    </lineage>
</organism>
<evidence type="ECO:0000313" key="2">
    <source>
        <dbReference type="Proteomes" id="UP000322699"/>
    </source>
</evidence>
<evidence type="ECO:0000313" key="1">
    <source>
        <dbReference type="EMBL" id="KAA1258122.1"/>
    </source>
</evidence>
<dbReference type="Pfam" id="PF13376">
    <property type="entry name" value="OmdA"/>
    <property type="match status" value="1"/>
</dbReference>
<sequence length="202" mass="23596">MPNQMQISETIKPADRKAWRDWLQANHTEKTEIWLLLDKRLDVPSVEYLDAVEEAICFGWIDGIAKKYSEFEKAQRLTPRRKRSNWTELNKERARRLIRLGLMTDAGQATLPDLAINFSVAEDIVAALKAEPEAWGHFESFPDLYKRVRIGYVEEMRKQPTEFDKRLRNFITKTAAGKMFGNWNDDGRLYESQRFGNGEARV</sequence>